<evidence type="ECO:0000256" key="4">
    <source>
        <dbReference type="ARBA" id="ARBA00022840"/>
    </source>
</evidence>
<dbReference type="GO" id="GO:0005524">
    <property type="term" value="F:ATP binding"/>
    <property type="evidence" value="ECO:0007669"/>
    <property type="project" value="UniProtKB-UniRule"/>
</dbReference>
<dbReference type="RefSeq" id="WP_279298863.1">
    <property type="nucleotide sequence ID" value="NZ_JAOTIF010000020.1"/>
</dbReference>
<dbReference type="AlphaFoldDB" id="A0A9X3BGS6"/>
<evidence type="ECO:0000313" key="9">
    <source>
        <dbReference type="Proteomes" id="UP001155483"/>
    </source>
</evidence>
<reference evidence="8" key="2">
    <citation type="submission" date="2023-04" db="EMBL/GenBank/DDBJ databases">
        <title>Paracnuella aquatica gen. nov., sp. nov., a member of the family Chitinophagaceae isolated from a hot spring.</title>
        <authorList>
            <person name="Wang C."/>
        </authorList>
    </citation>
    <scope>NUCLEOTIDE SEQUENCE</scope>
    <source>
        <strain evidence="8">LB-8</strain>
    </source>
</reference>
<keyword evidence="1" id="KW-0808">Transferase</keyword>
<evidence type="ECO:0000256" key="1">
    <source>
        <dbReference type="ARBA" id="ARBA00022679"/>
    </source>
</evidence>
<reference evidence="8" key="1">
    <citation type="submission" date="2022-09" db="EMBL/GenBank/DDBJ databases">
        <authorList>
            <person name="Yuan C."/>
            <person name="Ke Z."/>
        </authorList>
    </citation>
    <scope>NUCLEOTIDE SEQUENCE</scope>
    <source>
        <strain evidence="8">LB-8</strain>
    </source>
</reference>
<feature type="transmembrane region" description="Helical" evidence="6">
    <location>
        <begin position="536"/>
        <end position="555"/>
    </location>
</feature>
<organism evidence="8 9">
    <name type="scientific">Paraflavisolibacter caeni</name>
    <dbReference type="NCBI Taxonomy" id="2982496"/>
    <lineage>
        <taxon>Bacteria</taxon>
        <taxon>Pseudomonadati</taxon>
        <taxon>Bacteroidota</taxon>
        <taxon>Chitinophagia</taxon>
        <taxon>Chitinophagales</taxon>
        <taxon>Chitinophagaceae</taxon>
        <taxon>Paraflavisolibacter</taxon>
    </lineage>
</organism>
<dbReference type="PROSITE" id="PS00108">
    <property type="entry name" value="PROTEIN_KINASE_ST"/>
    <property type="match status" value="1"/>
</dbReference>
<keyword evidence="2 5" id="KW-0547">Nucleotide-binding</keyword>
<keyword evidence="6" id="KW-1133">Transmembrane helix</keyword>
<feature type="transmembrane region" description="Helical" evidence="6">
    <location>
        <begin position="390"/>
        <end position="412"/>
    </location>
</feature>
<feature type="transmembrane region" description="Helical" evidence="6">
    <location>
        <begin position="459"/>
        <end position="487"/>
    </location>
</feature>
<keyword evidence="6" id="KW-0812">Transmembrane</keyword>
<keyword evidence="9" id="KW-1185">Reference proteome</keyword>
<name>A0A9X3BGS6_9BACT</name>
<keyword evidence="3 8" id="KW-0418">Kinase</keyword>
<dbReference type="SUPFAM" id="SSF56112">
    <property type="entry name" value="Protein kinase-like (PK-like)"/>
    <property type="match status" value="1"/>
</dbReference>
<evidence type="ECO:0000256" key="2">
    <source>
        <dbReference type="ARBA" id="ARBA00022741"/>
    </source>
</evidence>
<keyword evidence="6" id="KW-0472">Membrane</keyword>
<evidence type="ECO:0000256" key="5">
    <source>
        <dbReference type="PROSITE-ProRule" id="PRU10141"/>
    </source>
</evidence>
<dbReference type="CDD" id="cd14014">
    <property type="entry name" value="STKc_PknB_like"/>
    <property type="match status" value="1"/>
</dbReference>
<dbReference type="Proteomes" id="UP001155483">
    <property type="component" value="Unassembled WGS sequence"/>
</dbReference>
<evidence type="ECO:0000256" key="6">
    <source>
        <dbReference type="SAM" id="Phobius"/>
    </source>
</evidence>
<dbReference type="EMBL" id="JAOTIF010000020">
    <property type="protein sequence ID" value="MCU7551424.1"/>
    <property type="molecule type" value="Genomic_DNA"/>
</dbReference>
<dbReference type="InterPro" id="IPR008271">
    <property type="entry name" value="Ser/Thr_kinase_AS"/>
</dbReference>
<dbReference type="InterPro" id="IPR011009">
    <property type="entry name" value="Kinase-like_dom_sf"/>
</dbReference>
<dbReference type="Pfam" id="PF00069">
    <property type="entry name" value="Pkinase"/>
    <property type="match status" value="1"/>
</dbReference>
<dbReference type="PANTHER" id="PTHR24348:SF22">
    <property type="entry name" value="NON-SPECIFIC SERINE_THREONINE PROTEIN KINASE"/>
    <property type="match status" value="1"/>
</dbReference>
<evidence type="ECO:0000313" key="8">
    <source>
        <dbReference type="EMBL" id="MCU7551424.1"/>
    </source>
</evidence>
<feature type="binding site" evidence="5">
    <location>
        <position position="39"/>
    </location>
    <ligand>
        <name>ATP</name>
        <dbReference type="ChEBI" id="CHEBI:30616"/>
    </ligand>
</feature>
<dbReference type="GO" id="GO:0005776">
    <property type="term" value="C:autophagosome"/>
    <property type="evidence" value="ECO:0007669"/>
    <property type="project" value="TreeGrafter"/>
</dbReference>
<feature type="domain" description="Protein kinase" evidence="7">
    <location>
        <begin position="10"/>
        <end position="297"/>
    </location>
</feature>
<dbReference type="PROSITE" id="PS50011">
    <property type="entry name" value="PROTEIN_KINASE_DOM"/>
    <property type="match status" value="1"/>
</dbReference>
<accession>A0A9X3BGS6</accession>
<protein>
    <submittedName>
        <fullName evidence="8">Serine/threonine protein kinase</fullName>
    </submittedName>
</protein>
<keyword evidence="4 5" id="KW-0067">ATP-binding</keyword>
<dbReference type="InterPro" id="IPR000719">
    <property type="entry name" value="Prot_kinase_dom"/>
</dbReference>
<feature type="transmembrane region" description="Helical" evidence="6">
    <location>
        <begin position="418"/>
        <end position="438"/>
    </location>
</feature>
<feature type="transmembrane region" description="Helical" evidence="6">
    <location>
        <begin position="499"/>
        <end position="524"/>
    </location>
</feature>
<dbReference type="Gene3D" id="1.10.510.10">
    <property type="entry name" value="Transferase(Phosphotransferase) domain 1"/>
    <property type="match status" value="1"/>
</dbReference>
<evidence type="ECO:0000256" key="3">
    <source>
        <dbReference type="ARBA" id="ARBA00022777"/>
    </source>
</evidence>
<dbReference type="InterPro" id="IPR045269">
    <property type="entry name" value="Atg1-like"/>
</dbReference>
<proteinExistence type="predicted"/>
<dbReference type="GO" id="GO:0016020">
    <property type="term" value="C:membrane"/>
    <property type="evidence" value="ECO:0007669"/>
    <property type="project" value="TreeGrafter"/>
</dbReference>
<dbReference type="SMART" id="SM00220">
    <property type="entry name" value="S_TKc"/>
    <property type="match status" value="1"/>
</dbReference>
<gene>
    <name evidence="8" type="ORF">OCK74_20040</name>
</gene>
<sequence>MEILSKYIYDPKHDLLGRGGFATVYRAHDKILDMPVALKFFHPQEGSNKYNIINEIRRAIVLSHPNIVKYFGVESLVNRDVHGMEEEIQIGVMEYVQEGQMKEFLLRQPLLHSELAELLVGVLEGLKYLHSQGIIHRDIKPQNILLGRDKQDKLIAKIADFGISKNVDSSHTSSSLLLGTVEYMAPEQFNPERYGIGKRVSYNVDIWAFGVTAYALLCGRPLFGARSGETSPGELINKIVNVENLEEQLHGLQEPFRSLIARCVIPDAKSRTSSIDELIGILRGSSAPAIHNLHATVSVNLNGYPSTGGQETAEINKVFEHENSELNLKTRFAKTFNVLFHENKIDENNLENKPEEAIKNIPSEKKLQGKEKDFTENSSRQYKTQKASKPLIIISIISIGLLSFIGVLLQSMSEGPLWAAYVTGIMWLISWTFSAMFIHSRFSKKEIIAFGKCFQIKRVILLKGSIGFTVLSPILSGICFLIATAAYQGVSVGCYFEDFQMGAAMILSIFLLILGAGFIIGMISPQTIGLLKRKEVVLCSLFHLLVPIIILLIIIKLTPLVSGALTGSCY</sequence>
<dbReference type="InterPro" id="IPR017441">
    <property type="entry name" value="Protein_kinase_ATP_BS"/>
</dbReference>
<comment type="caution">
    <text evidence="8">The sequence shown here is derived from an EMBL/GenBank/DDBJ whole genome shotgun (WGS) entry which is preliminary data.</text>
</comment>
<evidence type="ECO:0000259" key="7">
    <source>
        <dbReference type="PROSITE" id="PS50011"/>
    </source>
</evidence>
<dbReference type="GO" id="GO:0004674">
    <property type="term" value="F:protein serine/threonine kinase activity"/>
    <property type="evidence" value="ECO:0007669"/>
    <property type="project" value="UniProtKB-KW"/>
</dbReference>
<dbReference type="PROSITE" id="PS00107">
    <property type="entry name" value="PROTEIN_KINASE_ATP"/>
    <property type="match status" value="1"/>
</dbReference>
<dbReference type="GO" id="GO:0005829">
    <property type="term" value="C:cytosol"/>
    <property type="evidence" value="ECO:0007669"/>
    <property type="project" value="TreeGrafter"/>
</dbReference>
<keyword evidence="8" id="KW-0723">Serine/threonine-protein kinase</keyword>
<dbReference type="GO" id="GO:0000407">
    <property type="term" value="C:phagophore assembly site"/>
    <property type="evidence" value="ECO:0007669"/>
    <property type="project" value="TreeGrafter"/>
</dbReference>
<dbReference type="PANTHER" id="PTHR24348">
    <property type="entry name" value="SERINE/THREONINE-PROTEIN KINASE UNC-51-RELATED"/>
    <property type="match status" value="1"/>
</dbReference>